<evidence type="ECO:0000256" key="2">
    <source>
        <dbReference type="SAM" id="SignalP"/>
    </source>
</evidence>
<comment type="caution">
    <text evidence="3">The sequence shown here is derived from an EMBL/GenBank/DDBJ whole genome shotgun (WGS) entry which is preliminary data.</text>
</comment>
<keyword evidence="2" id="KW-0732">Signal</keyword>
<keyword evidence="1" id="KW-0812">Transmembrane</keyword>
<evidence type="ECO:0000256" key="1">
    <source>
        <dbReference type="SAM" id="Phobius"/>
    </source>
</evidence>
<gene>
    <name evidence="3" type="ORF">IC234_13490</name>
</gene>
<dbReference type="RefSeq" id="WP_190925465.1">
    <property type="nucleotide sequence ID" value="NZ_JACXAC010000004.1"/>
</dbReference>
<accession>A0ABR8JT47</accession>
<keyword evidence="1" id="KW-0472">Membrane</keyword>
<dbReference type="Proteomes" id="UP000606003">
    <property type="component" value="Unassembled WGS sequence"/>
</dbReference>
<name>A0ABR8JT47_9BACT</name>
<organism evidence="3 4">
    <name type="scientific">Hymenobacter armeniacus</name>
    <dbReference type="NCBI Taxonomy" id="2771358"/>
    <lineage>
        <taxon>Bacteria</taxon>
        <taxon>Pseudomonadati</taxon>
        <taxon>Bacteroidota</taxon>
        <taxon>Cytophagia</taxon>
        <taxon>Cytophagales</taxon>
        <taxon>Hymenobacteraceae</taxon>
        <taxon>Hymenobacter</taxon>
    </lineage>
</organism>
<keyword evidence="1" id="KW-1133">Transmembrane helix</keyword>
<feature type="transmembrane region" description="Helical" evidence="1">
    <location>
        <begin position="64"/>
        <end position="84"/>
    </location>
</feature>
<feature type="signal peptide" evidence="2">
    <location>
        <begin position="1"/>
        <end position="25"/>
    </location>
</feature>
<feature type="chain" id="PRO_5046029517" evidence="2">
    <location>
        <begin position="26"/>
        <end position="154"/>
    </location>
</feature>
<protein>
    <submittedName>
        <fullName evidence="3">Uncharacterized protein</fullName>
    </submittedName>
</protein>
<dbReference type="EMBL" id="JACXAC010000004">
    <property type="protein sequence ID" value="MBD2723141.1"/>
    <property type="molecule type" value="Genomic_DNA"/>
</dbReference>
<proteinExistence type="predicted"/>
<evidence type="ECO:0000313" key="3">
    <source>
        <dbReference type="EMBL" id="MBD2723141.1"/>
    </source>
</evidence>
<keyword evidence="4" id="KW-1185">Reference proteome</keyword>
<evidence type="ECO:0000313" key="4">
    <source>
        <dbReference type="Proteomes" id="UP000606003"/>
    </source>
</evidence>
<sequence length="154" mass="16044">MLHSVSMRCFLFVALFLAGSCAAQAQTAPDTARLAVAPGPLALQAHADTAQAVHRLFKKQRATGGYFVLGGALLVPVSFIFWLVSNGVVPSGTHAPNDTPFTVGASTAAVAVAVGTVKFASFGRGREKAILAAYEQGKPLPPEIRQKVVVKKGD</sequence>
<reference evidence="3 4" key="1">
    <citation type="submission" date="2020-09" db="EMBL/GenBank/DDBJ databases">
        <authorList>
            <person name="Kim M.K."/>
        </authorList>
    </citation>
    <scope>NUCLEOTIDE SEQUENCE [LARGE SCALE GENOMIC DNA]</scope>
    <source>
        <strain evidence="3 4">BT189</strain>
    </source>
</reference>